<dbReference type="AlphaFoldDB" id="A0A9D4JY76"/>
<comment type="caution">
    <text evidence="1">The sequence shown here is derived from an EMBL/GenBank/DDBJ whole genome shotgun (WGS) entry which is preliminary data.</text>
</comment>
<sequence>MEELATQAEAAATKRKQGRLYKITKQISGKFKSASTGPVKDKQGKLLTTEKEIEEM</sequence>
<reference evidence="1" key="2">
    <citation type="submission" date="2020-11" db="EMBL/GenBank/DDBJ databases">
        <authorList>
            <person name="McCartney M.A."/>
            <person name="Auch B."/>
            <person name="Kono T."/>
            <person name="Mallez S."/>
            <person name="Becker A."/>
            <person name="Gohl D.M."/>
            <person name="Silverstein K.A.T."/>
            <person name="Koren S."/>
            <person name="Bechman K.B."/>
            <person name="Herman A."/>
            <person name="Abrahante J.E."/>
            <person name="Garbe J."/>
        </authorList>
    </citation>
    <scope>NUCLEOTIDE SEQUENCE</scope>
    <source>
        <strain evidence="1">Duluth1</strain>
        <tissue evidence="1">Whole animal</tissue>
    </source>
</reference>
<keyword evidence="2" id="KW-1185">Reference proteome</keyword>
<reference evidence="1" key="1">
    <citation type="journal article" date="2019" name="bioRxiv">
        <title>The Genome of the Zebra Mussel, Dreissena polymorpha: A Resource for Invasive Species Research.</title>
        <authorList>
            <person name="McCartney M.A."/>
            <person name="Auch B."/>
            <person name="Kono T."/>
            <person name="Mallez S."/>
            <person name="Zhang Y."/>
            <person name="Obille A."/>
            <person name="Becker A."/>
            <person name="Abrahante J.E."/>
            <person name="Garbe J."/>
            <person name="Badalamenti J.P."/>
            <person name="Herman A."/>
            <person name="Mangelson H."/>
            <person name="Liachko I."/>
            <person name="Sullivan S."/>
            <person name="Sone E.D."/>
            <person name="Koren S."/>
            <person name="Silverstein K.A.T."/>
            <person name="Beckman K.B."/>
            <person name="Gohl D.M."/>
        </authorList>
    </citation>
    <scope>NUCLEOTIDE SEQUENCE</scope>
    <source>
        <strain evidence="1">Duluth1</strain>
        <tissue evidence="1">Whole animal</tissue>
    </source>
</reference>
<accession>A0A9D4JY76</accession>
<proteinExistence type="predicted"/>
<name>A0A9D4JY76_DREPO</name>
<dbReference type="Proteomes" id="UP000828390">
    <property type="component" value="Unassembled WGS sequence"/>
</dbReference>
<protein>
    <submittedName>
        <fullName evidence="1">Uncharacterized protein</fullName>
    </submittedName>
</protein>
<gene>
    <name evidence="1" type="ORF">DPMN_130199</name>
</gene>
<dbReference type="EMBL" id="JAIWYP010000005">
    <property type="protein sequence ID" value="KAH3828246.1"/>
    <property type="molecule type" value="Genomic_DNA"/>
</dbReference>
<organism evidence="1 2">
    <name type="scientific">Dreissena polymorpha</name>
    <name type="common">Zebra mussel</name>
    <name type="synonym">Mytilus polymorpha</name>
    <dbReference type="NCBI Taxonomy" id="45954"/>
    <lineage>
        <taxon>Eukaryota</taxon>
        <taxon>Metazoa</taxon>
        <taxon>Spiralia</taxon>
        <taxon>Lophotrochozoa</taxon>
        <taxon>Mollusca</taxon>
        <taxon>Bivalvia</taxon>
        <taxon>Autobranchia</taxon>
        <taxon>Heteroconchia</taxon>
        <taxon>Euheterodonta</taxon>
        <taxon>Imparidentia</taxon>
        <taxon>Neoheterodontei</taxon>
        <taxon>Myida</taxon>
        <taxon>Dreissenoidea</taxon>
        <taxon>Dreissenidae</taxon>
        <taxon>Dreissena</taxon>
    </lineage>
</organism>
<evidence type="ECO:0000313" key="1">
    <source>
        <dbReference type="EMBL" id="KAH3828246.1"/>
    </source>
</evidence>
<evidence type="ECO:0000313" key="2">
    <source>
        <dbReference type="Proteomes" id="UP000828390"/>
    </source>
</evidence>